<feature type="chain" id="PRO_5040184456" evidence="1">
    <location>
        <begin position="20"/>
        <end position="242"/>
    </location>
</feature>
<evidence type="ECO:0000313" key="3">
    <source>
        <dbReference type="Proteomes" id="UP000789405"/>
    </source>
</evidence>
<accession>A0A9N9J4M5</accession>
<sequence>MLKAFVVNTSISLILITTGMTTDLKIQEFMKMTIIKRVELMWDYFAKVFYNKWFEEIKWDEIINIIIWMIDLNAFDEGIKKIFYIINSAYLRGRNKHVLDSLPLDKYLEKVKRLNKVSEDIEKRDMLDIVFLRDSTEAETNYEINLNFTDGDFEINEKFLYSDKMNINIGNLHEINKQSETNLSQISNFTNFAHENCEINQNFSDSMNIDINNSHGINKQFETNLPQISNYMDNSDDPFKII</sequence>
<name>A0A9N9J4M5_9GLOM</name>
<organism evidence="2 3">
    <name type="scientific">Dentiscutata erythropus</name>
    <dbReference type="NCBI Taxonomy" id="1348616"/>
    <lineage>
        <taxon>Eukaryota</taxon>
        <taxon>Fungi</taxon>
        <taxon>Fungi incertae sedis</taxon>
        <taxon>Mucoromycota</taxon>
        <taxon>Glomeromycotina</taxon>
        <taxon>Glomeromycetes</taxon>
        <taxon>Diversisporales</taxon>
        <taxon>Gigasporaceae</taxon>
        <taxon>Dentiscutata</taxon>
    </lineage>
</organism>
<keyword evidence="3" id="KW-1185">Reference proteome</keyword>
<dbReference type="Proteomes" id="UP000789405">
    <property type="component" value="Unassembled WGS sequence"/>
</dbReference>
<feature type="non-terminal residue" evidence="2">
    <location>
        <position position="1"/>
    </location>
</feature>
<gene>
    <name evidence="2" type="ORF">DERYTH_LOCUS18037</name>
</gene>
<proteinExistence type="predicted"/>
<dbReference type="AlphaFoldDB" id="A0A9N9J4M5"/>
<dbReference type="EMBL" id="CAJVPY010017749">
    <property type="protein sequence ID" value="CAG8763487.1"/>
    <property type="molecule type" value="Genomic_DNA"/>
</dbReference>
<keyword evidence="1" id="KW-0732">Signal</keyword>
<evidence type="ECO:0000256" key="1">
    <source>
        <dbReference type="SAM" id="SignalP"/>
    </source>
</evidence>
<feature type="signal peptide" evidence="1">
    <location>
        <begin position="1"/>
        <end position="19"/>
    </location>
</feature>
<reference evidence="2" key="1">
    <citation type="submission" date="2021-06" db="EMBL/GenBank/DDBJ databases">
        <authorList>
            <person name="Kallberg Y."/>
            <person name="Tangrot J."/>
            <person name="Rosling A."/>
        </authorList>
    </citation>
    <scope>NUCLEOTIDE SEQUENCE</scope>
    <source>
        <strain evidence="2">MA453B</strain>
    </source>
</reference>
<protein>
    <submittedName>
        <fullName evidence="2">28646_t:CDS:1</fullName>
    </submittedName>
</protein>
<dbReference type="OrthoDB" id="540454at2759"/>
<evidence type="ECO:0000313" key="2">
    <source>
        <dbReference type="EMBL" id="CAG8763487.1"/>
    </source>
</evidence>
<comment type="caution">
    <text evidence="2">The sequence shown here is derived from an EMBL/GenBank/DDBJ whole genome shotgun (WGS) entry which is preliminary data.</text>
</comment>